<dbReference type="EMBL" id="WJNA01000005">
    <property type="protein sequence ID" value="MRH08386.1"/>
    <property type="molecule type" value="Genomic_DNA"/>
</dbReference>
<gene>
    <name evidence="4" type="ORF">GIX81_02800</name>
    <name evidence="3" type="ORF">LR3_06775</name>
</gene>
<dbReference type="Pfam" id="PF01381">
    <property type="entry name" value="HTH_3"/>
    <property type="match status" value="1"/>
</dbReference>
<dbReference type="RefSeq" id="WP_035168775.1">
    <property type="nucleotide sequence ID" value="NZ_WJNA01000005.1"/>
</dbReference>
<dbReference type="Gene3D" id="1.10.260.40">
    <property type="entry name" value="lambda repressor-like DNA-binding domains"/>
    <property type="match status" value="1"/>
</dbReference>
<feature type="domain" description="HTH cro/C1-type" evidence="2">
    <location>
        <begin position="7"/>
        <end position="61"/>
    </location>
</feature>
<reference evidence="3 5" key="1">
    <citation type="submission" date="2014-06" db="EMBL/GenBank/DDBJ databases">
        <title>Genetic determinant of reutericyclin biosynthesis of Lactobacillus reuteri.</title>
        <authorList>
            <person name="Lin X."/>
            <person name="Duar R."/>
            <person name="Walter J."/>
            <person name="Gaenzle M."/>
        </authorList>
    </citation>
    <scope>NUCLEOTIDE SEQUENCE [LARGE SCALE GENOMIC DNA]</scope>
    <source>
        <strain evidence="3 5">LTH2584</strain>
    </source>
</reference>
<reference evidence="4 6" key="2">
    <citation type="submission" date="2019-11" db="EMBL/GenBank/DDBJ databases">
        <title>Draft genome sequence of 12 host-associated Lactobacillus reuteri rodent strains.</title>
        <authorList>
            <person name="Zhang S."/>
            <person name="Ozcam M."/>
            <person name="Van Pijkeren J.P."/>
        </authorList>
    </citation>
    <scope>NUCLEOTIDE SEQUENCE [LARGE SCALE GENOMIC DNA]</scope>
    <source>
        <strain evidence="4 6">Lr4020</strain>
    </source>
</reference>
<accession>A0A073JPW0</accession>
<evidence type="ECO:0000313" key="4">
    <source>
        <dbReference type="EMBL" id="MRH08386.1"/>
    </source>
</evidence>
<dbReference type="SUPFAM" id="SSF47413">
    <property type="entry name" value="lambda repressor-like DNA-binding domains"/>
    <property type="match status" value="1"/>
</dbReference>
<sequence>MEISQRIKEYRLEKRYTQKELADLLNVKSSTVSGWELGRNIPSIEMIKKLADIFNVPFDDMAGVTDSSHNSNDELTRNQKLVAYSIDPDISDEERNDIIEMVKIAMKNRRRV</sequence>
<dbReference type="InterPro" id="IPR010982">
    <property type="entry name" value="Lambda_DNA-bd_dom_sf"/>
</dbReference>
<dbReference type="PANTHER" id="PTHR46558:SF11">
    <property type="entry name" value="HTH-TYPE TRANSCRIPTIONAL REGULATOR XRE"/>
    <property type="match status" value="1"/>
</dbReference>
<evidence type="ECO:0000313" key="6">
    <source>
        <dbReference type="Proteomes" id="UP000472879"/>
    </source>
</evidence>
<organism evidence="3 5">
    <name type="scientific">Limosilactobacillus reuteri</name>
    <name type="common">Lactobacillus reuteri</name>
    <dbReference type="NCBI Taxonomy" id="1598"/>
    <lineage>
        <taxon>Bacteria</taxon>
        <taxon>Bacillati</taxon>
        <taxon>Bacillota</taxon>
        <taxon>Bacilli</taxon>
        <taxon>Lactobacillales</taxon>
        <taxon>Lactobacillaceae</taxon>
        <taxon>Limosilactobacillus</taxon>
    </lineage>
</organism>
<name>A0A073JPW0_LIMRT</name>
<protein>
    <submittedName>
        <fullName evidence="4">Helix-turn-helix domain-containing protein</fullName>
    </submittedName>
</protein>
<proteinExistence type="predicted"/>
<evidence type="ECO:0000256" key="1">
    <source>
        <dbReference type="ARBA" id="ARBA00023125"/>
    </source>
</evidence>
<dbReference type="PANTHER" id="PTHR46558">
    <property type="entry name" value="TRACRIPTIONAL REGULATORY PROTEIN-RELATED-RELATED"/>
    <property type="match status" value="1"/>
</dbReference>
<evidence type="ECO:0000259" key="2">
    <source>
        <dbReference type="PROSITE" id="PS50943"/>
    </source>
</evidence>
<dbReference type="CDD" id="cd00093">
    <property type="entry name" value="HTH_XRE"/>
    <property type="match status" value="1"/>
</dbReference>
<dbReference type="Proteomes" id="UP000472879">
    <property type="component" value="Unassembled WGS sequence"/>
</dbReference>
<dbReference type="SMART" id="SM00530">
    <property type="entry name" value="HTH_XRE"/>
    <property type="match status" value="1"/>
</dbReference>
<keyword evidence="1" id="KW-0238">DNA-binding</keyword>
<dbReference type="PROSITE" id="PS50943">
    <property type="entry name" value="HTH_CROC1"/>
    <property type="match status" value="1"/>
</dbReference>
<evidence type="ECO:0000313" key="3">
    <source>
        <dbReference type="EMBL" id="KEK15480.1"/>
    </source>
</evidence>
<dbReference type="EMBL" id="JOSX01000013">
    <property type="protein sequence ID" value="KEK15480.1"/>
    <property type="molecule type" value="Genomic_DNA"/>
</dbReference>
<dbReference type="AlphaFoldDB" id="A0A073JPW0"/>
<evidence type="ECO:0000313" key="5">
    <source>
        <dbReference type="Proteomes" id="UP000027731"/>
    </source>
</evidence>
<dbReference type="Proteomes" id="UP000027731">
    <property type="component" value="Unassembled WGS sequence"/>
</dbReference>
<dbReference type="GO" id="GO:0003677">
    <property type="term" value="F:DNA binding"/>
    <property type="evidence" value="ECO:0007669"/>
    <property type="project" value="UniProtKB-KW"/>
</dbReference>
<comment type="caution">
    <text evidence="3">The sequence shown here is derived from an EMBL/GenBank/DDBJ whole genome shotgun (WGS) entry which is preliminary data.</text>
</comment>
<dbReference type="PATRIC" id="fig|1598.90.peg.784"/>
<dbReference type="InterPro" id="IPR001387">
    <property type="entry name" value="Cro/C1-type_HTH"/>
</dbReference>